<dbReference type="PANTHER" id="PTHR30614:SF20">
    <property type="entry name" value="GLUTAMINE TRANSPORT SYSTEM PERMEASE PROTEIN GLNP"/>
    <property type="match status" value="1"/>
</dbReference>
<dbReference type="InterPro" id="IPR010065">
    <property type="entry name" value="AA_ABC_transptr_permease_3TM"/>
</dbReference>
<proteinExistence type="inferred from homology"/>
<dbReference type="GO" id="GO:0043190">
    <property type="term" value="C:ATP-binding cassette (ABC) transporter complex"/>
    <property type="evidence" value="ECO:0007669"/>
    <property type="project" value="InterPro"/>
</dbReference>
<evidence type="ECO:0000256" key="3">
    <source>
        <dbReference type="ARBA" id="ARBA00010072"/>
    </source>
</evidence>
<evidence type="ECO:0000256" key="10">
    <source>
        <dbReference type="RuleBase" id="RU363032"/>
    </source>
</evidence>
<feature type="transmembrane region" description="Helical" evidence="10">
    <location>
        <begin position="120"/>
        <end position="141"/>
    </location>
</feature>
<feature type="transmembrane region" description="Helical" evidence="10">
    <location>
        <begin position="97"/>
        <end position="114"/>
    </location>
</feature>
<dbReference type="InterPro" id="IPR000515">
    <property type="entry name" value="MetI-like"/>
</dbReference>
<keyword evidence="14" id="KW-1185">Reference proteome</keyword>
<dbReference type="GO" id="GO:0022857">
    <property type="term" value="F:transmembrane transporter activity"/>
    <property type="evidence" value="ECO:0007669"/>
    <property type="project" value="InterPro"/>
</dbReference>
<evidence type="ECO:0000256" key="4">
    <source>
        <dbReference type="ARBA" id="ARBA00022448"/>
    </source>
</evidence>
<evidence type="ECO:0000313" key="13">
    <source>
        <dbReference type="EMBL" id="PWF22524.1"/>
    </source>
</evidence>
<dbReference type="NCBIfam" id="TIGR01726">
    <property type="entry name" value="HEQRo_perm_3TM"/>
    <property type="match status" value="1"/>
</dbReference>
<feature type="transmembrane region" description="Helical" evidence="10">
    <location>
        <begin position="50"/>
        <end position="76"/>
    </location>
</feature>
<evidence type="ECO:0000313" key="14">
    <source>
        <dbReference type="Proteomes" id="UP000245212"/>
    </source>
</evidence>
<organism evidence="13 14">
    <name type="scientific">Corticimicrobacter populi</name>
    <dbReference type="NCBI Taxonomy" id="2175229"/>
    <lineage>
        <taxon>Bacteria</taxon>
        <taxon>Pseudomonadati</taxon>
        <taxon>Pseudomonadota</taxon>
        <taxon>Betaproteobacteria</taxon>
        <taxon>Burkholderiales</taxon>
        <taxon>Alcaligenaceae</taxon>
        <taxon>Corticimicrobacter</taxon>
    </lineage>
</organism>
<keyword evidence="7" id="KW-0029">Amino-acid transport</keyword>
<feature type="chain" id="PRO_5016156899" evidence="11">
    <location>
        <begin position="35"/>
        <end position="262"/>
    </location>
</feature>
<dbReference type="PROSITE" id="PS50928">
    <property type="entry name" value="ABC_TM1"/>
    <property type="match status" value="1"/>
</dbReference>
<feature type="transmembrane region" description="Helical" evidence="10">
    <location>
        <begin position="229"/>
        <end position="249"/>
    </location>
</feature>
<name>A0A2V1JYG9_9BURK</name>
<evidence type="ECO:0000256" key="2">
    <source>
        <dbReference type="ARBA" id="ARBA00004429"/>
    </source>
</evidence>
<reference evidence="14" key="1">
    <citation type="submission" date="2018-05" db="EMBL/GenBank/DDBJ databases">
        <authorList>
            <person name="Li Y."/>
        </authorList>
    </citation>
    <scope>NUCLEOTIDE SEQUENCE [LARGE SCALE GENOMIC DNA]</scope>
    <source>
        <strain evidence="14">3d-2-2</strain>
    </source>
</reference>
<evidence type="ECO:0000256" key="6">
    <source>
        <dbReference type="ARBA" id="ARBA00022692"/>
    </source>
</evidence>
<feature type="signal peptide" evidence="11">
    <location>
        <begin position="1"/>
        <end position="34"/>
    </location>
</feature>
<dbReference type="Gene3D" id="1.10.3720.10">
    <property type="entry name" value="MetI-like"/>
    <property type="match status" value="1"/>
</dbReference>
<evidence type="ECO:0000259" key="12">
    <source>
        <dbReference type="PROSITE" id="PS50928"/>
    </source>
</evidence>
<dbReference type="PANTHER" id="PTHR30614">
    <property type="entry name" value="MEMBRANE COMPONENT OF AMINO ACID ABC TRANSPORTER"/>
    <property type="match status" value="1"/>
</dbReference>
<evidence type="ECO:0000256" key="11">
    <source>
        <dbReference type="SAM" id="SignalP"/>
    </source>
</evidence>
<comment type="similarity">
    <text evidence="3">Belongs to the binding-protein-dependent transport system permease family. HisMQ subfamily.</text>
</comment>
<comment type="caution">
    <text evidence="13">The sequence shown here is derived from an EMBL/GenBank/DDBJ whole genome shotgun (WGS) entry which is preliminary data.</text>
</comment>
<evidence type="ECO:0000256" key="9">
    <source>
        <dbReference type="ARBA" id="ARBA00023136"/>
    </source>
</evidence>
<comment type="function">
    <text evidence="1">Part of the binding-protein-dependent transport system for glutamine; probably responsible for the translocation of the substrate across the membrane.</text>
</comment>
<evidence type="ECO:0000256" key="1">
    <source>
        <dbReference type="ARBA" id="ARBA00003159"/>
    </source>
</evidence>
<keyword evidence="5" id="KW-1003">Cell membrane</keyword>
<dbReference type="SUPFAM" id="SSF161098">
    <property type="entry name" value="MetI-like"/>
    <property type="match status" value="1"/>
</dbReference>
<evidence type="ECO:0000256" key="7">
    <source>
        <dbReference type="ARBA" id="ARBA00022970"/>
    </source>
</evidence>
<sequence length="262" mass="28676">MGTRMTKPDFSTILRWRLAPITLLALALPQSASASGTEPGISALIKWLPLLLQGFAVDVGISVAAMAIGTVLGALLGIGQVSQIALVRTLADWITQFFRNAPWLVLLFFCVLLLPYQIQFFGWTIPFPAWVKGIIGLMLPVMGNVSEVVRGGIQSLPSGQWEAANALAFSRGQTLRMIILPQAIKRMVPPWMNVYAVLMMATPLVSIVGVEDSVTVARAVLSAENSTALLMPVYGLLLILFFAYCYPIARWTRRLEKRYAIA</sequence>
<evidence type="ECO:0000256" key="5">
    <source>
        <dbReference type="ARBA" id="ARBA00022475"/>
    </source>
</evidence>
<comment type="subcellular location">
    <subcellularLocation>
        <location evidence="2">Cell inner membrane</location>
        <topology evidence="2">Multi-pass membrane protein</topology>
    </subcellularLocation>
    <subcellularLocation>
        <location evidence="10">Cell membrane</location>
        <topology evidence="10">Multi-pass membrane protein</topology>
    </subcellularLocation>
</comment>
<protein>
    <submittedName>
        <fullName evidence="13">Polar amino acid ABC transporter permease</fullName>
    </submittedName>
</protein>
<keyword evidence="6 10" id="KW-0812">Transmembrane</keyword>
<keyword evidence="9 10" id="KW-0472">Membrane</keyword>
<dbReference type="GO" id="GO:0006865">
    <property type="term" value="P:amino acid transport"/>
    <property type="evidence" value="ECO:0007669"/>
    <property type="project" value="UniProtKB-KW"/>
</dbReference>
<accession>A0A2V1JYG9</accession>
<gene>
    <name evidence="13" type="ORF">DD235_10545</name>
</gene>
<evidence type="ECO:0000256" key="8">
    <source>
        <dbReference type="ARBA" id="ARBA00022989"/>
    </source>
</evidence>
<keyword evidence="11" id="KW-0732">Signal</keyword>
<feature type="domain" description="ABC transmembrane type-1" evidence="12">
    <location>
        <begin position="55"/>
        <end position="249"/>
    </location>
</feature>
<feature type="transmembrane region" description="Helical" evidence="10">
    <location>
        <begin position="191"/>
        <end position="209"/>
    </location>
</feature>
<dbReference type="Pfam" id="PF00528">
    <property type="entry name" value="BPD_transp_1"/>
    <property type="match status" value="1"/>
</dbReference>
<keyword evidence="8 10" id="KW-1133">Transmembrane helix</keyword>
<dbReference type="Proteomes" id="UP000245212">
    <property type="component" value="Unassembled WGS sequence"/>
</dbReference>
<dbReference type="EMBL" id="QETA01000004">
    <property type="protein sequence ID" value="PWF22524.1"/>
    <property type="molecule type" value="Genomic_DNA"/>
</dbReference>
<dbReference type="CDD" id="cd06261">
    <property type="entry name" value="TM_PBP2"/>
    <property type="match status" value="1"/>
</dbReference>
<dbReference type="InterPro" id="IPR035906">
    <property type="entry name" value="MetI-like_sf"/>
</dbReference>
<dbReference type="AlphaFoldDB" id="A0A2V1JYG9"/>
<keyword evidence="4 10" id="KW-0813">Transport</keyword>
<dbReference type="InterPro" id="IPR043429">
    <property type="entry name" value="ArtM/GltK/GlnP/TcyL/YhdX-like"/>
</dbReference>